<dbReference type="PRINTS" id="PR00419">
    <property type="entry name" value="ADXRDTASE"/>
</dbReference>
<organism evidence="2 3">
    <name type="scientific">Povalibacter uvarum</name>
    <dbReference type="NCBI Taxonomy" id="732238"/>
    <lineage>
        <taxon>Bacteria</taxon>
        <taxon>Pseudomonadati</taxon>
        <taxon>Pseudomonadota</taxon>
        <taxon>Gammaproteobacteria</taxon>
        <taxon>Steroidobacterales</taxon>
        <taxon>Steroidobacteraceae</taxon>
        <taxon>Povalibacter</taxon>
    </lineage>
</organism>
<dbReference type="RefSeq" id="WP_184329440.1">
    <property type="nucleotide sequence ID" value="NZ_JACHHZ010000001.1"/>
</dbReference>
<protein>
    <submittedName>
        <fullName evidence="2">Protoporphyrinogen oxidase</fullName>
    </submittedName>
</protein>
<comment type="caution">
    <text evidence="2">The sequence shown here is derived from an EMBL/GenBank/DDBJ whole genome shotgun (WGS) entry which is preliminary data.</text>
</comment>
<dbReference type="Gene3D" id="3.90.660.20">
    <property type="entry name" value="Protoporphyrinogen oxidase, mitochondrial, domain 2"/>
    <property type="match status" value="1"/>
</dbReference>
<evidence type="ECO:0000259" key="1">
    <source>
        <dbReference type="Pfam" id="PF01593"/>
    </source>
</evidence>
<accession>A0A841HHF9</accession>
<dbReference type="EMBL" id="JACHHZ010000001">
    <property type="protein sequence ID" value="MBB6091652.1"/>
    <property type="molecule type" value="Genomic_DNA"/>
</dbReference>
<proteinExistence type="predicted"/>
<dbReference type="InterPro" id="IPR036188">
    <property type="entry name" value="FAD/NAD-bd_sf"/>
</dbReference>
<dbReference type="PANTHER" id="PTHR42923:SF46">
    <property type="entry name" value="AMINE OXIDASE"/>
    <property type="match status" value="1"/>
</dbReference>
<dbReference type="AlphaFoldDB" id="A0A841HHF9"/>
<reference evidence="2 3" key="1">
    <citation type="submission" date="2020-08" db="EMBL/GenBank/DDBJ databases">
        <title>Genomic Encyclopedia of Type Strains, Phase IV (KMG-IV): sequencing the most valuable type-strain genomes for metagenomic binning, comparative biology and taxonomic classification.</title>
        <authorList>
            <person name="Goeker M."/>
        </authorList>
    </citation>
    <scope>NUCLEOTIDE SEQUENCE [LARGE SCALE GENOMIC DNA]</scope>
    <source>
        <strain evidence="2 3">DSM 26723</strain>
    </source>
</reference>
<sequence length="454" mass="51142">MRIGIVGGGLMGLALADHLAGDGHRVSVFERGKQLGGLTTWHDFGQFVWDRFYHVVLPTDAALLGLMKRIGLEDRMRWGATQTGYYVDSKFYPLSNNVDFLKFPPLNLWNKFRLAATILYCARISDWRSLEKITVEDFLRRTSGNATFEKFWKPLLLAKLGEQYKRVSAVFIWSYIKRMFSARDAAASKEQLGHISGGYRAVFQRLRERIEATGGSVATDVEVTRVEPREGGGVSIRVGSQVEHFDKVIFTGPVNVMRQTVAESLVELPVQGKDVEYLGVVCMVLVTKRPLMPYYILNIGDERIPFTGIIGMSNLVSTQETAGLHFSYLPKYVLSDDPILQKTDEELRALFLNGLRQMFPDFSESDIESAHINRAIKVQPLQVLNYSSLVQQPRTRHQDFYVVNTAQFVNNTLNNNQVIQTVNGFLDQYGKEFARVQGESAEAVTPVRVAAGGR</sequence>
<dbReference type="CDD" id="cd14279">
    <property type="entry name" value="CUE"/>
    <property type="match status" value="1"/>
</dbReference>
<dbReference type="SUPFAM" id="SSF51905">
    <property type="entry name" value="FAD/NAD(P)-binding domain"/>
    <property type="match status" value="1"/>
</dbReference>
<name>A0A841HHF9_9GAMM</name>
<keyword evidence="3" id="KW-1185">Reference proteome</keyword>
<evidence type="ECO:0000313" key="3">
    <source>
        <dbReference type="Proteomes" id="UP000588068"/>
    </source>
</evidence>
<dbReference type="Gene3D" id="1.10.3110.10">
    <property type="entry name" value="protoporphyrinogen ix oxidase, domain 3"/>
    <property type="match status" value="1"/>
</dbReference>
<dbReference type="NCBIfam" id="NF005560">
    <property type="entry name" value="PRK07233.1"/>
    <property type="match status" value="1"/>
</dbReference>
<dbReference type="Gene3D" id="3.50.50.60">
    <property type="entry name" value="FAD/NAD(P)-binding domain"/>
    <property type="match status" value="1"/>
</dbReference>
<dbReference type="Proteomes" id="UP000588068">
    <property type="component" value="Unassembled WGS sequence"/>
</dbReference>
<dbReference type="InterPro" id="IPR050464">
    <property type="entry name" value="Zeta_carotene_desat/Oxidored"/>
</dbReference>
<gene>
    <name evidence="2" type="ORF">HNQ60_000498</name>
</gene>
<dbReference type="InterPro" id="IPR002937">
    <property type="entry name" value="Amino_oxidase"/>
</dbReference>
<dbReference type="PANTHER" id="PTHR42923">
    <property type="entry name" value="PROTOPORPHYRINOGEN OXIDASE"/>
    <property type="match status" value="1"/>
</dbReference>
<evidence type="ECO:0000313" key="2">
    <source>
        <dbReference type="EMBL" id="MBB6091652.1"/>
    </source>
</evidence>
<dbReference type="GO" id="GO:0016491">
    <property type="term" value="F:oxidoreductase activity"/>
    <property type="evidence" value="ECO:0007669"/>
    <property type="project" value="InterPro"/>
</dbReference>
<dbReference type="Pfam" id="PF01593">
    <property type="entry name" value="Amino_oxidase"/>
    <property type="match status" value="1"/>
</dbReference>
<feature type="domain" description="Amine oxidase" evidence="1">
    <location>
        <begin position="12"/>
        <end position="364"/>
    </location>
</feature>